<evidence type="ECO:0000256" key="2">
    <source>
        <dbReference type="ARBA" id="ARBA00022475"/>
    </source>
</evidence>
<evidence type="ECO:0000256" key="5">
    <source>
        <dbReference type="ARBA" id="ARBA00022725"/>
    </source>
</evidence>
<evidence type="ECO:0000256" key="9">
    <source>
        <dbReference type="ARBA" id="ARBA00023224"/>
    </source>
</evidence>
<dbReference type="InterPro" id="IPR004117">
    <property type="entry name" value="7tm6_olfct_rcpt"/>
</dbReference>
<evidence type="ECO:0000256" key="6">
    <source>
        <dbReference type="ARBA" id="ARBA00022989"/>
    </source>
</evidence>
<dbReference type="Pfam" id="PF02949">
    <property type="entry name" value="7tm_6"/>
    <property type="match status" value="1"/>
</dbReference>
<feature type="transmembrane region" description="Helical" evidence="10">
    <location>
        <begin position="80"/>
        <end position="97"/>
    </location>
</feature>
<dbReference type="GO" id="GO:0005886">
    <property type="term" value="C:plasma membrane"/>
    <property type="evidence" value="ECO:0007669"/>
    <property type="project" value="UniProtKB-SubCell"/>
</dbReference>
<comment type="similarity">
    <text evidence="10">Belongs to the insect chemoreceptor superfamily. Heteromeric odorant receptor channel (TC 1.A.69) family.</text>
</comment>
<evidence type="ECO:0000313" key="11">
    <source>
        <dbReference type="EMBL" id="CUQ99295.1"/>
    </source>
</evidence>
<dbReference type="EMBL" id="LN885146">
    <property type="protein sequence ID" value="CUQ99295.1"/>
    <property type="molecule type" value="mRNA"/>
</dbReference>
<keyword evidence="2" id="KW-1003">Cell membrane</keyword>
<keyword evidence="6 10" id="KW-1133">Transmembrane helix</keyword>
<feature type="transmembrane region" description="Helical" evidence="10">
    <location>
        <begin position="14"/>
        <end position="34"/>
    </location>
</feature>
<evidence type="ECO:0000256" key="4">
    <source>
        <dbReference type="ARBA" id="ARBA00022692"/>
    </source>
</evidence>
<evidence type="ECO:0000256" key="3">
    <source>
        <dbReference type="ARBA" id="ARBA00022606"/>
    </source>
</evidence>
<evidence type="ECO:0000256" key="1">
    <source>
        <dbReference type="ARBA" id="ARBA00004651"/>
    </source>
</evidence>
<keyword evidence="8 10" id="KW-0675">Receptor</keyword>
<gene>
    <name evidence="11" type="primary">OR-51</name>
</gene>
<comment type="subcellular location">
    <subcellularLocation>
        <location evidence="1 10">Cell membrane</location>
        <topology evidence="1 10">Multi-pass membrane protein</topology>
    </subcellularLocation>
</comment>
<dbReference type="AlphaFoldDB" id="A0A5K8B5L4"/>
<feature type="transmembrane region" description="Helical" evidence="10">
    <location>
        <begin position="314"/>
        <end position="335"/>
    </location>
</feature>
<dbReference type="PANTHER" id="PTHR21137:SF35">
    <property type="entry name" value="ODORANT RECEPTOR 19A-RELATED"/>
    <property type="match status" value="1"/>
</dbReference>
<evidence type="ECO:0000256" key="7">
    <source>
        <dbReference type="ARBA" id="ARBA00023136"/>
    </source>
</evidence>
<protein>
    <recommendedName>
        <fullName evidence="10">Odorant receptor</fullName>
    </recommendedName>
</protein>
<keyword evidence="4 10" id="KW-0812">Transmembrane</keyword>
<dbReference type="GO" id="GO:0007165">
    <property type="term" value="P:signal transduction"/>
    <property type="evidence" value="ECO:0007669"/>
    <property type="project" value="UniProtKB-KW"/>
</dbReference>
<organism evidence="11">
    <name type="scientific">Manduca sexta</name>
    <name type="common">Tobacco hawkmoth</name>
    <name type="synonym">Tobacco hornworm</name>
    <dbReference type="NCBI Taxonomy" id="7130"/>
    <lineage>
        <taxon>Eukaryota</taxon>
        <taxon>Metazoa</taxon>
        <taxon>Ecdysozoa</taxon>
        <taxon>Arthropoda</taxon>
        <taxon>Hexapoda</taxon>
        <taxon>Insecta</taxon>
        <taxon>Pterygota</taxon>
        <taxon>Neoptera</taxon>
        <taxon>Endopterygota</taxon>
        <taxon>Lepidoptera</taxon>
        <taxon>Glossata</taxon>
        <taxon>Ditrysia</taxon>
        <taxon>Bombycoidea</taxon>
        <taxon>Sphingidae</taxon>
        <taxon>Sphinginae</taxon>
        <taxon>Sphingini</taxon>
        <taxon>Manduca</taxon>
    </lineage>
</organism>
<evidence type="ECO:0000256" key="10">
    <source>
        <dbReference type="RuleBase" id="RU351113"/>
    </source>
</evidence>
<accession>A0A5K8B5L4</accession>
<dbReference type="OrthoDB" id="7475020at2759"/>
<dbReference type="PANTHER" id="PTHR21137">
    <property type="entry name" value="ODORANT RECEPTOR"/>
    <property type="match status" value="1"/>
</dbReference>
<keyword evidence="7 10" id="KW-0472">Membrane</keyword>
<comment type="caution">
    <text evidence="10">Lacks conserved residue(s) required for the propagation of feature annotation.</text>
</comment>
<evidence type="ECO:0000256" key="8">
    <source>
        <dbReference type="ARBA" id="ARBA00023170"/>
    </source>
</evidence>
<dbReference type="GO" id="GO:0004984">
    <property type="term" value="F:olfactory receptor activity"/>
    <property type="evidence" value="ECO:0007669"/>
    <property type="project" value="InterPro"/>
</dbReference>
<keyword evidence="5 10" id="KW-0552">Olfaction</keyword>
<feature type="transmembrane region" description="Helical" evidence="10">
    <location>
        <begin position="203"/>
        <end position="236"/>
    </location>
</feature>
<proteinExistence type="evidence at transcript level"/>
<name>A0A5K8B5L4_MANSE</name>
<dbReference type="GO" id="GO:0005549">
    <property type="term" value="F:odorant binding"/>
    <property type="evidence" value="ECO:0007669"/>
    <property type="project" value="InterPro"/>
</dbReference>
<sequence>MGQDYYLQPPRTQLFYTILGHISTIFGTCQMEWWGPQYKISKWLAWLYFLQRHSVRTFGKVVCLSQSVFMVLNFNTLSSSVLIVILTITPVGYLVAVKAETAKLKSYEKVMKAFMDKIHIYNCYVRNKDSEYVKTKVKQVEFLSRFTTWFLTFFLYICWSAWMLQPTLYNIRNIDAILNKTQDFQYYIYLWTPLEYHHNLRNYLIIHTVCVYLGVTAITVIITFDCLNMIIVYHIVGHIYILKHNFRTKLADDFTDEKAKEFLVDTIKYHSFIITTFKNVQNAFGINVAANYLQNLFEDGLCLYQMMKGDMENFVKYGLMLVIYLGSLIMLSVVLEEIKRQNSDLSEVVYSIPWQRMSVSNQKTVMLLLFRTQPDLEFRAACGMKAGVQPALSIIKSMFSYYVMIKSRM</sequence>
<reference evidence="11" key="1">
    <citation type="journal article" date="2015" name="Insect Biochem. Mol. Biol.">
        <title>A reference gene set for chemosensory receptor genes of Manduca sexta.</title>
        <authorList>
            <person name="Koenig C."/>
            <person name="Hirsh A."/>
            <person name="Bucks S."/>
            <person name="Klinner C."/>
            <person name="Vogel H."/>
            <person name="Shukla A."/>
            <person name="Mansfield J.H."/>
            <person name="Morton B."/>
            <person name="Hansson B.S."/>
            <person name="Grosse-Wilde E."/>
        </authorList>
    </citation>
    <scope>NUCLEOTIDE SEQUENCE</scope>
</reference>
<keyword evidence="3 10" id="KW-0716">Sensory transduction</keyword>
<feature type="transmembrane region" description="Helical" evidence="10">
    <location>
        <begin position="142"/>
        <end position="162"/>
    </location>
</feature>
<keyword evidence="9 10" id="KW-0807">Transducer</keyword>